<reference evidence="2" key="1">
    <citation type="journal article" date="2024" name="Algal Res.">
        <title>Biochemical, toxicological and genomic investigation of a high-biomass producing Limnothrix strain isolated from Italian shallow drinking water reservoir.</title>
        <authorList>
            <person name="Simonazzi M."/>
            <person name="Shishido T.K."/>
            <person name="Delbaje E."/>
            <person name="Wahlsten M."/>
            <person name="Fewer D.P."/>
            <person name="Sivonen K."/>
            <person name="Pezzolesi L."/>
            <person name="Pistocchi R."/>
        </authorList>
    </citation>
    <scope>NUCLEOTIDE SEQUENCE [LARGE SCALE GENOMIC DNA]</scope>
    <source>
        <strain evidence="2">LRLZ20PSL1</strain>
    </source>
</reference>
<comment type="caution">
    <text evidence="1">The sequence shown here is derived from an EMBL/GenBank/DDBJ whole genome shotgun (WGS) entry which is preliminary data.</text>
</comment>
<accession>A0ABW7C630</accession>
<name>A0ABW7C630_9CYAN</name>
<sequence length="57" mass="6374">MEISNLDRAYLINPYPGAAVAGELWGLGRRAHRCAPLRFALFLSIAQPIVHRWEQGA</sequence>
<protein>
    <submittedName>
        <fullName evidence="1">Uncharacterized protein</fullName>
    </submittedName>
</protein>
<proteinExistence type="predicted"/>
<organism evidence="1 2">
    <name type="scientific">Limnothrix redekei LRLZ20PSL1</name>
    <dbReference type="NCBI Taxonomy" id="3112953"/>
    <lineage>
        <taxon>Bacteria</taxon>
        <taxon>Bacillati</taxon>
        <taxon>Cyanobacteriota</taxon>
        <taxon>Cyanophyceae</taxon>
        <taxon>Pseudanabaenales</taxon>
        <taxon>Pseudanabaenaceae</taxon>
        <taxon>Limnothrix</taxon>
    </lineage>
</organism>
<evidence type="ECO:0000313" key="2">
    <source>
        <dbReference type="Proteomes" id="UP001604335"/>
    </source>
</evidence>
<dbReference type="Proteomes" id="UP001604335">
    <property type="component" value="Unassembled WGS sequence"/>
</dbReference>
<keyword evidence="2" id="KW-1185">Reference proteome</keyword>
<dbReference type="EMBL" id="JAZAQF010000017">
    <property type="protein sequence ID" value="MFG3816657.1"/>
    <property type="molecule type" value="Genomic_DNA"/>
</dbReference>
<dbReference type="RefSeq" id="WP_393010707.1">
    <property type="nucleotide sequence ID" value="NZ_JAZAQF010000017.1"/>
</dbReference>
<evidence type="ECO:0000313" key="1">
    <source>
        <dbReference type="EMBL" id="MFG3816657.1"/>
    </source>
</evidence>
<gene>
    <name evidence="1" type="ORF">VPK24_03330</name>
</gene>